<evidence type="ECO:0000259" key="8">
    <source>
        <dbReference type="Pfam" id="PF17042"/>
    </source>
</evidence>
<dbReference type="Proteomes" id="UP001165135">
    <property type="component" value="Unassembled WGS sequence"/>
</dbReference>
<comment type="similarity">
    <text evidence="1">Belongs to the four-carbon acid sugar kinase family.</text>
</comment>
<evidence type="ECO:0000256" key="6">
    <source>
        <dbReference type="ARBA" id="ARBA00023277"/>
    </source>
</evidence>
<evidence type="ECO:0000256" key="4">
    <source>
        <dbReference type="ARBA" id="ARBA00022777"/>
    </source>
</evidence>
<sequence length="414" mass="42650">MTRPITIVLDDDPTGTQSARGVPVLLDPEADPTRVPGTDDAVYVLTNTRAMEEDEAVALLRRVRARVDAAGVRAEYVLRGDSTLRGHVFAESDVFGGDVLLFVPAFPAGGRTTVDGVHYVTVDGRRQVAADTEFAADPVFGYRARTLPGWVREIGGRDARPVGLAALRADGPDAVARALCAAPAGTVVVPDAETDDDLAVISAGLDRARAAGRAVTLRCAAPLAAMRAGRHSARPVSPPARGRTGGTLVVCGSHTDASSRQLAALSRDLKTPVHTVSTTAALSDPDREGARLAAALGAELARGGVAIVASERTRRAEHGALRHGAQVMRALCGAVTPNARLLAAVIAKGGITSAEVARRGLGARTARVVGPLLPGIAVWEVPASAGGPIPYAVVPGNVGGERTLVDIAHVFGLI</sequence>
<gene>
    <name evidence="9" type="ORF">Airi01_035380</name>
</gene>
<keyword evidence="3" id="KW-0547">Nucleotide-binding</keyword>
<organism evidence="9 10">
    <name type="scientific">Actinoallomurus iriomotensis</name>
    <dbReference type="NCBI Taxonomy" id="478107"/>
    <lineage>
        <taxon>Bacteria</taxon>
        <taxon>Bacillati</taxon>
        <taxon>Actinomycetota</taxon>
        <taxon>Actinomycetes</taxon>
        <taxon>Streptosporangiales</taxon>
        <taxon>Thermomonosporaceae</taxon>
        <taxon>Actinoallomurus</taxon>
    </lineage>
</organism>
<dbReference type="InterPro" id="IPR010737">
    <property type="entry name" value="4-carb_acid_sugar_kinase_N"/>
</dbReference>
<keyword evidence="6" id="KW-0119">Carbohydrate metabolism</keyword>
<keyword evidence="5" id="KW-0067">ATP-binding</keyword>
<dbReference type="GO" id="GO:0016301">
    <property type="term" value="F:kinase activity"/>
    <property type="evidence" value="ECO:0007669"/>
    <property type="project" value="UniProtKB-KW"/>
</dbReference>
<dbReference type="RefSeq" id="WP_285622122.1">
    <property type="nucleotide sequence ID" value="NZ_BSTJ01000004.1"/>
</dbReference>
<evidence type="ECO:0000256" key="2">
    <source>
        <dbReference type="ARBA" id="ARBA00022679"/>
    </source>
</evidence>
<feature type="domain" description="Four-carbon acid sugar kinase N-terminal" evidence="7">
    <location>
        <begin position="7"/>
        <end position="225"/>
    </location>
</feature>
<protein>
    <recommendedName>
        <fullName evidence="11">Four-carbon acid sugar kinase family protein</fullName>
    </recommendedName>
</protein>
<evidence type="ECO:0000259" key="7">
    <source>
        <dbReference type="Pfam" id="PF07005"/>
    </source>
</evidence>
<evidence type="ECO:0000256" key="3">
    <source>
        <dbReference type="ARBA" id="ARBA00022741"/>
    </source>
</evidence>
<dbReference type="Gene3D" id="3.40.50.10840">
    <property type="entry name" value="Putative sugar-binding, N-terminal domain"/>
    <property type="match status" value="1"/>
</dbReference>
<keyword evidence="4" id="KW-0418">Kinase</keyword>
<accession>A0A9W6RFQ6</accession>
<dbReference type="Pfam" id="PF07005">
    <property type="entry name" value="SBD_N"/>
    <property type="match status" value="1"/>
</dbReference>
<dbReference type="InterPro" id="IPR037051">
    <property type="entry name" value="4-carb_acid_sugar_kinase_N_sf"/>
</dbReference>
<feature type="domain" description="Four-carbon acid sugar kinase nucleotide binding" evidence="8">
    <location>
        <begin position="248"/>
        <end position="404"/>
    </location>
</feature>
<proteinExistence type="inferred from homology"/>
<dbReference type="Gene3D" id="3.40.980.20">
    <property type="entry name" value="Four-carbon acid sugar kinase, nucleotide binding domain"/>
    <property type="match status" value="1"/>
</dbReference>
<dbReference type="EMBL" id="BSTJ01000004">
    <property type="protein sequence ID" value="GLY75271.1"/>
    <property type="molecule type" value="Genomic_DNA"/>
</dbReference>
<keyword evidence="2" id="KW-0808">Transferase</keyword>
<dbReference type="InterPro" id="IPR042213">
    <property type="entry name" value="NBD_C_sf"/>
</dbReference>
<dbReference type="Pfam" id="PF17042">
    <property type="entry name" value="NBD_C"/>
    <property type="match status" value="1"/>
</dbReference>
<evidence type="ECO:0000256" key="5">
    <source>
        <dbReference type="ARBA" id="ARBA00022840"/>
    </source>
</evidence>
<name>A0A9W6RFQ6_9ACTN</name>
<evidence type="ECO:0000313" key="9">
    <source>
        <dbReference type="EMBL" id="GLY75271.1"/>
    </source>
</evidence>
<evidence type="ECO:0000256" key="1">
    <source>
        <dbReference type="ARBA" id="ARBA00005715"/>
    </source>
</evidence>
<evidence type="ECO:0000313" key="10">
    <source>
        <dbReference type="Proteomes" id="UP001165135"/>
    </source>
</evidence>
<dbReference type="AlphaFoldDB" id="A0A9W6RFQ6"/>
<dbReference type="GO" id="GO:0005524">
    <property type="term" value="F:ATP binding"/>
    <property type="evidence" value="ECO:0007669"/>
    <property type="project" value="UniProtKB-KW"/>
</dbReference>
<dbReference type="InterPro" id="IPR031475">
    <property type="entry name" value="NBD_C"/>
</dbReference>
<evidence type="ECO:0008006" key="11">
    <source>
        <dbReference type="Google" id="ProtNLM"/>
    </source>
</evidence>
<reference evidence="9" key="1">
    <citation type="submission" date="2023-03" db="EMBL/GenBank/DDBJ databases">
        <title>Actinoallomurus iriomotensis NBRC 103681.</title>
        <authorList>
            <person name="Ichikawa N."/>
            <person name="Sato H."/>
            <person name="Tonouchi N."/>
        </authorList>
    </citation>
    <scope>NUCLEOTIDE SEQUENCE</scope>
    <source>
        <strain evidence="9">NBRC 103681</strain>
    </source>
</reference>
<dbReference type="SUPFAM" id="SSF142764">
    <property type="entry name" value="YgbK-like"/>
    <property type="match status" value="1"/>
</dbReference>
<comment type="caution">
    <text evidence="9">The sequence shown here is derived from an EMBL/GenBank/DDBJ whole genome shotgun (WGS) entry which is preliminary data.</text>
</comment>